<dbReference type="SUPFAM" id="SSF53850">
    <property type="entry name" value="Periplasmic binding protein-like II"/>
    <property type="match status" value="1"/>
</dbReference>
<dbReference type="NCBIfam" id="NF008022">
    <property type="entry name" value="PRK10752.1"/>
    <property type="match status" value="1"/>
</dbReference>
<dbReference type="PROSITE" id="PS51318">
    <property type="entry name" value="TAT"/>
    <property type="match status" value="1"/>
</dbReference>
<dbReference type="CDD" id="cd01005">
    <property type="entry name" value="PBP2_CysP"/>
    <property type="match status" value="1"/>
</dbReference>
<dbReference type="GO" id="GO:1902358">
    <property type="term" value="P:sulfate transmembrane transport"/>
    <property type="evidence" value="ECO:0007669"/>
    <property type="project" value="InterPro"/>
</dbReference>
<dbReference type="Proteomes" id="UP000216857">
    <property type="component" value="Unassembled WGS sequence"/>
</dbReference>
<dbReference type="Gene3D" id="3.40.190.10">
    <property type="entry name" value="Periplasmic binding protein-like II"/>
    <property type="match status" value="2"/>
</dbReference>
<organism evidence="6 7">
    <name type="scientific">Bordetella genomosp. 9</name>
    <dbReference type="NCBI Taxonomy" id="1416803"/>
    <lineage>
        <taxon>Bacteria</taxon>
        <taxon>Pseudomonadati</taxon>
        <taxon>Pseudomonadota</taxon>
        <taxon>Betaproteobacteria</taxon>
        <taxon>Burkholderiales</taxon>
        <taxon>Alcaligenaceae</taxon>
        <taxon>Bordetella</taxon>
    </lineage>
</organism>
<comment type="caution">
    <text evidence="6">The sequence shown here is derived from an EMBL/GenBank/DDBJ whole genome shotgun (WGS) entry which is preliminary data.</text>
</comment>
<proteinExistence type="inferred from homology"/>
<sequence length="345" mass="37935">MKKHDIQKRQFLKRSIGMASALAATQMLPAAVRAQGRAVELLNVSYDPTRELYAQYNPLFAKYWKAKTGQDVSVRNSHGGSSKQARSVIDGVDADVVTLGLAPDVEALVTHGGLVKPGWESRLPDNASPYTSTIILLVRKGNPKGIKGWDDLVKPGVSVITPNPKTSAGARWNYLAAWEHARRQSGDAGAKAFVEKLYRNVPVLDSGARGSTISFAQRGVGDVLISWENDAFLAQKEFGAGELEIVVPSLSVLCEPTVAVVDRNVDRKGTREVAEAYLKYLYSDEAQDLIARNYYRPIGEKAKARYASQFPKLDLFTIRDVGGWPAVDKLHFADNAIFDQIYVKQ</sequence>
<reference evidence="6" key="1">
    <citation type="submission" date="2017-05" db="EMBL/GenBank/DDBJ databases">
        <title>Complete and WGS of Bordetella genogroups.</title>
        <authorList>
            <person name="Spilker T."/>
            <person name="Lipuma J."/>
        </authorList>
    </citation>
    <scope>NUCLEOTIDE SEQUENCE</scope>
    <source>
        <strain evidence="6">AU21707</strain>
    </source>
</reference>
<keyword evidence="7" id="KW-1185">Reference proteome</keyword>
<comment type="subcellular location">
    <subcellularLocation>
        <location evidence="1">Periplasm</location>
    </subcellularLocation>
</comment>
<keyword evidence="5" id="KW-0574">Periplasm</keyword>
<keyword evidence="4" id="KW-0732">Signal</keyword>
<dbReference type="Pfam" id="PF13531">
    <property type="entry name" value="SBP_bac_11"/>
    <property type="match status" value="1"/>
</dbReference>
<evidence type="ECO:0000256" key="1">
    <source>
        <dbReference type="ARBA" id="ARBA00004418"/>
    </source>
</evidence>
<evidence type="ECO:0000256" key="5">
    <source>
        <dbReference type="ARBA" id="ARBA00022764"/>
    </source>
</evidence>
<dbReference type="InterPro" id="IPR005669">
    <property type="entry name" value="Thiosulph/SO4-bd"/>
</dbReference>
<evidence type="ECO:0000313" key="7">
    <source>
        <dbReference type="Proteomes" id="UP000216857"/>
    </source>
</evidence>
<dbReference type="NCBIfam" id="NF008106">
    <property type="entry name" value="PRK10852.1"/>
    <property type="match status" value="1"/>
</dbReference>
<keyword evidence="3" id="KW-0813">Transport</keyword>
<gene>
    <name evidence="6" type="ORF">CAL26_18515</name>
</gene>
<dbReference type="STRING" id="1416803.CAL13_06980"/>
<dbReference type="PANTHER" id="PTHR30368">
    <property type="entry name" value="SULFATE-BINDING PROTEIN"/>
    <property type="match status" value="1"/>
</dbReference>
<accession>A0A261R4P4</accession>
<evidence type="ECO:0000256" key="2">
    <source>
        <dbReference type="ARBA" id="ARBA00006099"/>
    </source>
</evidence>
<dbReference type="InterPro" id="IPR006311">
    <property type="entry name" value="TAT_signal"/>
</dbReference>
<evidence type="ECO:0000313" key="6">
    <source>
        <dbReference type="EMBL" id="OZI19600.1"/>
    </source>
</evidence>
<dbReference type="EMBL" id="NEVJ01000003">
    <property type="protein sequence ID" value="OZI19600.1"/>
    <property type="molecule type" value="Genomic_DNA"/>
</dbReference>
<protein>
    <submittedName>
        <fullName evidence="6">Sulfate transporter subunit</fullName>
    </submittedName>
</protein>
<dbReference type="PANTHER" id="PTHR30368:SF2">
    <property type="entry name" value="SULFATE-BINDING PROTEIN"/>
    <property type="match status" value="1"/>
</dbReference>
<dbReference type="RefSeq" id="WP_373454492.1">
    <property type="nucleotide sequence ID" value="NZ_NEVJ01000003.1"/>
</dbReference>
<evidence type="ECO:0000256" key="4">
    <source>
        <dbReference type="ARBA" id="ARBA00022729"/>
    </source>
</evidence>
<evidence type="ECO:0000256" key="3">
    <source>
        <dbReference type="ARBA" id="ARBA00022448"/>
    </source>
</evidence>
<dbReference type="GO" id="GO:0042597">
    <property type="term" value="C:periplasmic space"/>
    <property type="evidence" value="ECO:0007669"/>
    <property type="project" value="UniProtKB-SubCell"/>
</dbReference>
<dbReference type="AlphaFoldDB" id="A0A261R4P4"/>
<dbReference type="GO" id="GO:0140104">
    <property type="term" value="F:molecular carrier activity"/>
    <property type="evidence" value="ECO:0007669"/>
    <property type="project" value="InterPro"/>
</dbReference>
<comment type="similarity">
    <text evidence="2">Belongs to the prokaryotic sulfate-binding protein family.</text>
</comment>
<name>A0A261R4P4_9BORD</name>
<dbReference type="NCBIfam" id="TIGR00971">
    <property type="entry name" value="3a0106s03"/>
    <property type="match status" value="1"/>
</dbReference>